<dbReference type="Gene3D" id="1.20.58.760">
    <property type="entry name" value="Peptidase M41"/>
    <property type="match status" value="1"/>
</dbReference>
<proteinExistence type="predicted"/>
<dbReference type="SUPFAM" id="SSF140990">
    <property type="entry name" value="FtsH protease domain-like"/>
    <property type="match status" value="1"/>
</dbReference>
<dbReference type="OrthoDB" id="66620at2759"/>
<dbReference type="InterPro" id="IPR037219">
    <property type="entry name" value="Peptidase_M41-like"/>
</dbReference>
<dbReference type="GO" id="GO:0004222">
    <property type="term" value="F:metalloendopeptidase activity"/>
    <property type="evidence" value="ECO:0007669"/>
    <property type="project" value="InterPro"/>
</dbReference>
<protein>
    <recommendedName>
        <fullName evidence="3">Peptidase M41 domain-containing protein</fullName>
    </recommendedName>
</protein>
<sequence>MKEKLSTPPTREEIREALDGFETLSRSTSSLQSVADAPYEYNMLTPAERTMSLADDNRIILEGLYGKLKDKGGLKLYGSGLLDDRDNPTVAEMEAALEMKVTAFSPNGGGEGGGILGLGVDTSTALGIALAIAETYYSMITHTPLAVIFLATLVPFTLDAVVLNGVLSEGFVRMVNPSYRRRVAVHEAGHFLVSYLLGCPIEGVVMSGAQALMDERFRGLAAGVSAGVSFYDPNLSREIEMGQVGRESIDRYSTIVMGGIAAEAIKYGRAEGGKSDEDALIRFLGSLGGGTRAWDGDRIKEQARIGAAGAVKLLRENDAAWERLIVAMEEGESLGECVAIIERGAVD</sequence>
<reference evidence="1" key="1">
    <citation type="submission" date="2022-07" db="EMBL/GenBank/DDBJ databases">
        <title>Genome analysis of Parmales, a sister group of diatoms, reveals the evolutionary specialization of diatoms from phago-mixotrophs to photoautotrophs.</title>
        <authorList>
            <person name="Ban H."/>
            <person name="Sato S."/>
            <person name="Yoshikawa S."/>
            <person name="Kazumasa Y."/>
            <person name="Nakamura Y."/>
            <person name="Ichinomiya M."/>
            <person name="Saitoh K."/>
            <person name="Sato N."/>
            <person name="Blanc-Mathieu R."/>
            <person name="Endo H."/>
            <person name="Kuwata A."/>
            <person name="Ogata H."/>
        </authorList>
    </citation>
    <scope>NUCLEOTIDE SEQUENCE</scope>
</reference>
<comment type="caution">
    <text evidence="1">The sequence shown here is derived from an EMBL/GenBank/DDBJ whole genome shotgun (WGS) entry which is preliminary data.</text>
</comment>
<dbReference type="GO" id="GO:0005524">
    <property type="term" value="F:ATP binding"/>
    <property type="evidence" value="ECO:0007669"/>
    <property type="project" value="InterPro"/>
</dbReference>
<dbReference type="GO" id="GO:0004176">
    <property type="term" value="F:ATP-dependent peptidase activity"/>
    <property type="evidence" value="ECO:0007669"/>
    <property type="project" value="InterPro"/>
</dbReference>
<evidence type="ECO:0000313" key="1">
    <source>
        <dbReference type="EMBL" id="GMH63245.1"/>
    </source>
</evidence>
<gene>
    <name evidence="1" type="ORF">TrRE_jg10001</name>
</gene>
<dbReference type="Proteomes" id="UP001165082">
    <property type="component" value="Unassembled WGS sequence"/>
</dbReference>
<organism evidence="1 2">
    <name type="scientific">Triparma retinervis</name>
    <dbReference type="NCBI Taxonomy" id="2557542"/>
    <lineage>
        <taxon>Eukaryota</taxon>
        <taxon>Sar</taxon>
        <taxon>Stramenopiles</taxon>
        <taxon>Ochrophyta</taxon>
        <taxon>Bolidophyceae</taxon>
        <taxon>Parmales</taxon>
        <taxon>Triparmaceae</taxon>
        <taxon>Triparma</taxon>
    </lineage>
</organism>
<dbReference type="AlphaFoldDB" id="A0A9W7E2V2"/>
<dbReference type="PANTHER" id="PTHR33471:SF7">
    <property type="entry name" value="ATP-DEPENDENT ZINC METALLOPROTEASE-RELATED"/>
    <property type="match status" value="1"/>
</dbReference>
<name>A0A9W7E2V2_9STRA</name>
<dbReference type="PANTHER" id="PTHR33471">
    <property type="entry name" value="ATP-DEPENDENT ZINC METALLOPROTEASE-RELATED"/>
    <property type="match status" value="1"/>
</dbReference>
<evidence type="ECO:0000313" key="2">
    <source>
        <dbReference type="Proteomes" id="UP001165082"/>
    </source>
</evidence>
<dbReference type="EMBL" id="BRXZ01002489">
    <property type="protein sequence ID" value="GMH63245.1"/>
    <property type="molecule type" value="Genomic_DNA"/>
</dbReference>
<dbReference type="GO" id="GO:0006508">
    <property type="term" value="P:proteolysis"/>
    <property type="evidence" value="ECO:0007669"/>
    <property type="project" value="InterPro"/>
</dbReference>
<accession>A0A9W7E2V2</accession>
<evidence type="ECO:0008006" key="3">
    <source>
        <dbReference type="Google" id="ProtNLM"/>
    </source>
</evidence>
<keyword evidence="2" id="KW-1185">Reference proteome</keyword>